<feature type="compositionally biased region" description="Basic and acidic residues" evidence="1">
    <location>
        <begin position="385"/>
        <end position="416"/>
    </location>
</feature>
<keyword evidence="3" id="KW-1185">Reference proteome</keyword>
<dbReference type="Proteomes" id="UP000192927">
    <property type="component" value="Unassembled WGS sequence"/>
</dbReference>
<dbReference type="AlphaFoldDB" id="A0A1W5CVB7"/>
<name>A0A1W5CVB7_9LECA</name>
<reference evidence="3" key="1">
    <citation type="submission" date="2017-03" db="EMBL/GenBank/DDBJ databases">
        <authorList>
            <person name="Sharma R."/>
            <person name="Thines M."/>
        </authorList>
    </citation>
    <scope>NUCLEOTIDE SEQUENCE [LARGE SCALE GENOMIC DNA]</scope>
</reference>
<dbReference type="EMBL" id="FWEW01000417">
    <property type="protein sequence ID" value="SLM34808.1"/>
    <property type="molecule type" value="Genomic_DNA"/>
</dbReference>
<protein>
    <submittedName>
        <fullName evidence="2">Uncharacterized protein</fullName>
    </submittedName>
</protein>
<dbReference type="PANTHER" id="PTHR38119:SF2">
    <property type="entry name" value="TRANSCRIPTION FACTOR DOMAIN-CONTAINING PROTEIN"/>
    <property type="match status" value="1"/>
</dbReference>
<evidence type="ECO:0000313" key="2">
    <source>
        <dbReference type="EMBL" id="SLM34808.1"/>
    </source>
</evidence>
<evidence type="ECO:0000256" key="1">
    <source>
        <dbReference type="SAM" id="MobiDB-lite"/>
    </source>
</evidence>
<organism evidence="2 3">
    <name type="scientific">Lasallia pustulata</name>
    <dbReference type="NCBI Taxonomy" id="136370"/>
    <lineage>
        <taxon>Eukaryota</taxon>
        <taxon>Fungi</taxon>
        <taxon>Dikarya</taxon>
        <taxon>Ascomycota</taxon>
        <taxon>Pezizomycotina</taxon>
        <taxon>Lecanoromycetes</taxon>
        <taxon>OSLEUM clade</taxon>
        <taxon>Umbilicariomycetidae</taxon>
        <taxon>Umbilicariales</taxon>
        <taxon>Umbilicariaceae</taxon>
        <taxon>Lasallia</taxon>
    </lineage>
</organism>
<evidence type="ECO:0000313" key="3">
    <source>
        <dbReference type="Proteomes" id="UP000192927"/>
    </source>
</evidence>
<sequence length="423" mass="47040">MTSQDDQSQFPKFPDADVSIHLSAGRVYGLHAGVLRRNSARLAELLDDANGATLSTKAKRGGITTRFRLDLVHAEIGPGKLVAKPVDANGRSSAGMTALNIENGKVVSTLYKHYDNLFRAFYNMTPDVDDTNIATVLNDCMGLVDVAESLGSIACISESVDIALLRQGQILFRSIAGNPIAWSDLACRVRSPGIFKECLIHLVGNWQGLDDAQRALIKPEVREICEAKHKQLKLTKMAVEVRALGHYPSSVQRSVEQSVGRMTYQNNIYMWMAISLFRHWFSQSIVEQRNLTSEDGGALFYRQLAAGGQAYLDRKALEGFHQYFPMSAKGAAVFTNHLTKYKDEIRHFVADLMVNRAQLDTDKHPLPYLTSLQVEREDMPWTKAKLAEETGRAMKDRASKQKDRADGASEGFRESDSEMPDGI</sequence>
<feature type="region of interest" description="Disordered" evidence="1">
    <location>
        <begin position="385"/>
        <end position="423"/>
    </location>
</feature>
<accession>A0A1W5CVB7</accession>
<proteinExistence type="predicted"/>
<dbReference type="PANTHER" id="PTHR38119">
    <property type="entry name" value="BTB DOMAIN-CONTAINING PROTEIN-RELATED"/>
    <property type="match status" value="1"/>
</dbReference>